<dbReference type="PANTHER" id="PTHR34599">
    <property type="entry name" value="PEROXIDASE-RELATED"/>
    <property type="match status" value="1"/>
</dbReference>
<dbReference type="InterPro" id="IPR052559">
    <property type="entry name" value="V-haloperoxidase"/>
</dbReference>
<feature type="signal peptide" evidence="1">
    <location>
        <begin position="1"/>
        <end position="25"/>
    </location>
</feature>
<sequence>MKSRSAVLTALVGAAVLAGAEPSVAATPPATQCSPTANYAAATNPVAYWSTEARCAVVPASAGPENFGNKFPGDAAVYMGIVHVAIYHATAAVEGRHGAWSAHFRRSWRPSAPAAIAAATYDTLAGLQPTLALAPGGQATLAADYAAYLAAVPDGPAKQAGAAVGKRIAAAVLAWRANDGLERNPVLSDLNPPAPGIGVWQPNPAVPPATTPPPPAGLRLPGVRPLVLRSASQFRPGPPFALASPEYARDVNEMKAIGGAVSSVRTADQTTQALFWTDHDARQWNDGLLRLAAARGLNLVQTARMLAMAHVSGADAIIACFDAKYHYWSWRPYQAIPQADLDGNPLTVADALWRPLGSTPNHPEYPAAHACHTSAVVTALQAFFGTDNVGLSLDSRVTGTTRSFRRLHDAVDDVGVARILAGFHFRHSVDVGTDLGHTVGRYDTDHGF</sequence>
<dbReference type="Proteomes" id="UP001149140">
    <property type="component" value="Unassembled WGS sequence"/>
</dbReference>
<keyword evidence="1" id="KW-0732">Signal</keyword>
<dbReference type="InterPro" id="IPR036938">
    <property type="entry name" value="PAP2/HPO_sf"/>
</dbReference>
<proteinExistence type="predicted"/>
<dbReference type="RefSeq" id="WP_270037447.1">
    <property type="nucleotide sequence ID" value="NZ_JAPDOD010000001.1"/>
</dbReference>
<dbReference type="Gene3D" id="1.10.606.20">
    <property type="match status" value="1"/>
</dbReference>
<organism evidence="2 3">
    <name type="scientific">Solirubrobacter ginsenosidimutans</name>
    <dbReference type="NCBI Taxonomy" id="490573"/>
    <lineage>
        <taxon>Bacteria</taxon>
        <taxon>Bacillati</taxon>
        <taxon>Actinomycetota</taxon>
        <taxon>Thermoleophilia</taxon>
        <taxon>Solirubrobacterales</taxon>
        <taxon>Solirubrobacteraceae</taxon>
        <taxon>Solirubrobacter</taxon>
    </lineage>
</organism>
<reference evidence="2" key="1">
    <citation type="submission" date="2022-10" db="EMBL/GenBank/DDBJ databases">
        <title>The WGS of Solirubrobacter ginsenosidimutans DSM 21036.</title>
        <authorList>
            <person name="Jiang Z."/>
        </authorList>
    </citation>
    <scope>NUCLEOTIDE SEQUENCE</scope>
    <source>
        <strain evidence="2">DSM 21036</strain>
    </source>
</reference>
<evidence type="ECO:0000313" key="2">
    <source>
        <dbReference type="EMBL" id="MDA0158849.1"/>
    </source>
</evidence>
<accession>A0A9X3RY67</accession>
<dbReference type="EMBL" id="JAPDOD010000001">
    <property type="protein sequence ID" value="MDA0158849.1"/>
    <property type="molecule type" value="Genomic_DNA"/>
</dbReference>
<name>A0A9X3RY67_9ACTN</name>
<comment type="caution">
    <text evidence="2">The sequence shown here is derived from an EMBL/GenBank/DDBJ whole genome shotgun (WGS) entry which is preliminary data.</text>
</comment>
<dbReference type="PANTHER" id="PTHR34599:SF1">
    <property type="entry name" value="PHOSPHATIDIC ACID PHOSPHATASE TYPE 2_HALOPEROXIDASE DOMAIN-CONTAINING PROTEIN"/>
    <property type="match status" value="1"/>
</dbReference>
<gene>
    <name evidence="2" type="ORF">OM076_01120</name>
</gene>
<feature type="chain" id="PRO_5040854118" evidence="1">
    <location>
        <begin position="26"/>
        <end position="448"/>
    </location>
</feature>
<dbReference type="AlphaFoldDB" id="A0A9X3RY67"/>
<keyword evidence="3" id="KW-1185">Reference proteome</keyword>
<evidence type="ECO:0000313" key="3">
    <source>
        <dbReference type="Proteomes" id="UP001149140"/>
    </source>
</evidence>
<evidence type="ECO:0000256" key="1">
    <source>
        <dbReference type="SAM" id="SignalP"/>
    </source>
</evidence>
<protein>
    <submittedName>
        <fullName evidence="2">Vanadium-dependent haloperoxidase</fullName>
    </submittedName>
</protein>
<dbReference type="CDD" id="cd03398">
    <property type="entry name" value="PAP2_haloperoxidase"/>
    <property type="match status" value="1"/>
</dbReference>
<dbReference type="SUPFAM" id="SSF48317">
    <property type="entry name" value="Acid phosphatase/Vanadium-dependent haloperoxidase"/>
    <property type="match status" value="1"/>
</dbReference>